<dbReference type="Gene3D" id="2.40.30.170">
    <property type="match status" value="1"/>
</dbReference>
<dbReference type="Gene3D" id="1.10.287.470">
    <property type="entry name" value="Helix hairpin bin"/>
    <property type="match status" value="1"/>
</dbReference>
<dbReference type="GO" id="GO:0015562">
    <property type="term" value="F:efflux transmembrane transporter activity"/>
    <property type="evidence" value="ECO:0007669"/>
    <property type="project" value="TreeGrafter"/>
</dbReference>
<dbReference type="Pfam" id="PF25917">
    <property type="entry name" value="BSH_RND"/>
    <property type="match status" value="1"/>
</dbReference>
<evidence type="ECO:0000259" key="5">
    <source>
        <dbReference type="Pfam" id="PF25989"/>
    </source>
</evidence>
<sequence length="364" mass="39421">MISSRTRLTLLIGLALLVLSPLVIAQQPTAVIAARASLAAWSDPLEALGTLRADESVTLSATVTETIAELTFEGGERVEAGELLVRLADDEQRADLRVAQALRDERRNAVSRLAQLQSRNLAPRADVEDARARLRQAEAEIQALEARLADTRIQAPFGGIVGFRNVSVGTLVTPGTELVTLDRLEVMKLDFTLPERALAQIAPGLTLTATSAALPDTPFRGEVASIGTRIDPISRSIRVRAELANPALALRPGMLMQVRLESSPREALVIPEAALMPQGQRQFVLTLQSDGEAYRVEEREVRIGARREGEVEILEGLAEDDLVVAHGTERVRDGQPTRLLGILDGDTTVPQLLRRSRDAAEVNG</sequence>
<dbReference type="RefSeq" id="WP_089850949.1">
    <property type="nucleotide sequence ID" value="NZ_FPAQ01000030.1"/>
</dbReference>
<dbReference type="InterPro" id="IPR058625">
    <property type="entry name" value="MdtA-like_BSH"/>
</dbReference>
<dbReference type="GO" id="GO:1990281">
    <property type="term" value="C:efflux pump complex"/>
    <property type="evidence" value="ECO:0007669"/>
    <property type="project" value="TreeGrafter"/>
</dbReference>
<evidence type="ECO:0000313" key="6">
    <source>
        <dbReference type="EMBL" id="SFT90527.1"/>
    </source>
</evidence>
<evidence type="ECO:0000259" key="4">
    <source>
        <dbReference type="Pfam" id="PF25954"/>
    </source>
</evidence>
<dbReference type="SUPFAM" id="SSF111369">
    <property type="entry name" value="HlyD-like secretion proteins"/>
    <property type="match status" value="1"/>
</dbReference>
<dbReference type="Proteomes" id="UP000199594">
    <property type="component" value="Unassembled WGS sequence"/>
</dbReference>
<dbReference type="Gene3D" id="2.40.50.100">
    <property type="match status" value="1"/>
</dbReference>
<feature type="domain" description="YknX-like C-terminal permuted SH3-like" evidence="5">
    <location>
        <begin position="267"/>
        <end position="336"/>
    </location>
</feature>
<evidence type="ECO:0000259" key="3">
    <source>
        <dbReference type="Pfam" id="PF25917"/>
    </source>
</evidence>
<accession>A0A1I7BTL3</accession>
<evidence type="ECO:0000256" key="2">
    <source>
        <dbReference type="SAM" id="Coils"/>
    </source>
</evidence>
<dbReference type="AlphaFoldDB" id="A0A1I7BTL3"/>
<dbReference type="FunFam" id="2.40.30.170:FF:000010">
    <property type="entry name" value="Efflux RND transporter periplasmic adaptor subunit"/>
    <property type="match status" value="1"/>
</dbReference>
<evidence type="ECO:0000256" key="1">
    <source>
        <dbReference type="ARBA" id="ARBA00009477"/>
    </source>
</evidence>
<comment type="similarity">
    <text evidence="1">Belongs to the membrane fusion protein (MFP) (TC 8.A.1) family.</text>
</comment>
<feature type="domain" description="Multidrug resistance protein MdtA-like barrel-sandwich hybrid" evidence="3">
    <location>
        <begin position="56"/>
        <end position="177"/>
    </location>
</feature>
<evidence type="ECO:0000313" key="7">
    <source>
        <dbReference type="Proteomes" id="UP000199594"/>
    </source>
</evidence>
<reference evidence="6 7" key="1">
    <citation type="submission" date="2016-10" db="EMBL/GenBank/DDBJ databases">
        <authorList>
            <person name="de Groot N.N."/>
        </authorList>
    </citation>
    <scope>NUCLEOTIDE SEQUENCE [LARGE SCALE GENOMIC DNA]</scope>
    <source>
        <strain evidence="6 7">CGMCC 1.6493</strain>
    </source>
</reference>
<dbReference type="NCBIfam" id="TIGR01730">
    <property type="entry name" value="RND_mfp"/>
    <property type="match status" value="1"/>
</dbReference>
<name>A0A1I7BTL3_9GAMM</name>
<organism evidence="6 7">
    <name type="scientific">Halomonas saccharevitans</name>
    <dbReference type="NCBI Taxonomy" id="416872"/>
    <lineage>
        <taxon>Bacteria</taxon>
        <taxon>Pseudomonadati</taxon>
        <taxon>Pseudomonadota</taxon>
        <taxon>Gammaproteobacteria</taxon>
        <taxon>Oceanospirillales</taxon>
        <taxon>Halomonadaceae</taxon>
        <taxon>Halomonas</taxon>
    </lineage>
</organism>
<dbReference type="InterPro" id="IPR058637">
    <property type="entry name" value="YknX-like_C"/>
</dbReference>
<dbReference type="Gene3D" id="2.40.420.20">
    <property type="match status" value="1"/>
</dbReference>
<feature type="coiled-coil region" evidence="2">
    <location>
        <begin position="99"/>
        <end position="154"/>
    </location>
</feature>
<dbReference type="Pfam" id="PF25989">
    <property type="entry name" value="YknX_C"/>
    <property type="match status" value="1"/>
</dbReference>
<dbReference type="EMBL" id="FPAQ01000030">
    <property type="protein sequence ID" value="SFT90527.1"/>
    <property type="molecule type" value="Genomic_DNA"/>
</dbReference>
<feature type="domain" description="CusB-like beta-barrel" evidence="4">
    <location>
        <begin position="190"/>
        <end position="262"/>
    </location>
</feature>
<dbReference type="PANTHER" id="PTHR30469">
    <property type="entry name" value="MULTIDRUG RESISTANCE PROTEIN MDTA"/>
    <property type="match status" value="1"/>
</dbReference>
<dbReference type="InterPro" id="IPR058792">
    <property type="entry name" value="Beta-barrel_RND_2"/>
</dbReference>
<dbReference type="OrthoDB" id="9806939at2"/>
<dbReference type="PANTHER" id="PTHR30469:SF16">
    <property type="entry name" value="HAE1 FAMILY EFFLUX PUMP MFP COMPONENT"/>
    <property type="match status" value="1"/>
</dbReference>
<proteinExistence type="inferred from homology"/>
<dbReference type="InterPro" id="IPR006143">
    <property type="entry name" value="RND_pump_MFP"/>
</dbReference>
<gene>
    <name evidence="6" type="ORF">SAMN04487956_13023</name>
</gene>
<dbReference type="Pfam" id="PF25954">
    <property type="entry name" value="Beta-barrel_RND_2"/>
    <property type="match status" value="1"/>
</dbReference>
<protein>
    <submittedName>
        <fullName evidence="6">Membrane fusion protein, multidrug efflux system</fullName>
    </submittedName>
</protein>
<keyword evidence="2" id="KW-0175">Coiled coil</keyword>